<comment type="cofactor">
    <cofactor evidence="1">
        <name>Zn(2+)</name>
        <dbReference type="ChEBI" id="CHEBI:29105"/>
    </cofactor>
</comment>
<dbReference type="HOGENOM" id="CLU_006732_3_3_5"/>
<evidence type="ECO:0000256" key="1">
    <source>
        <dbReference type="ARBA" id="ARBA00001947"/>
    </source>
</evidence>
<dbReference type="SUPFAM" id="SSF53720">
    <property type="entry name" value="ALDH-like"/>
    <property type="match status" value="1"/>
</dbReference>
<evidence type="ECO:0000313" key="8">
    <source>
        <dbReference type="Proteomes" id="UP000009045"/>
    </source>
</evidence>
<dbReference type="InterPro" id="IPR001692">
    <property type="entry name" value="Histidinol_DH_CS"/>
</dbReference>
<dbReference type="KEGG" id="smx:SM11_pC1570"/>
<evidence type="ECO:0000256" key="5">
    <source>
        <dbReference type="RuleBase" id="RU004175"/>
    </source>
</evidence>
<evidence type="ECO:0000313" key="7">
    <source>
        <dbReference type="EMBL" id="AEH82643.1"/>
    </source>
</evidence>
<evidence type="ECO:0000256" key="2">
    <source>
        <dbReference type="ARBA" id="ARBA00022723"/>
    </source>
</evidence>
<sequence length="589" mass="62725">MAGRDRLRCHQPALHDLGCDGECQQSVARSGAGGGQLRSPAAATLPLHHAAGGPAGRDHGIAADVHSGAQRVSGQPAAGRRPKRDAAGPDLQFHPLDHHAGPGRDLGRVHRLRRSRDRAARPPGRSGYLPEIEMTLRPQLARYKDKTMTSVSFYEYSKLNAEEKAALLRRSETDISGFIEKVAPILEAVRTEGDKALARFGRELDKADVTEANLKVTAAEFDAAFKLVDASVLESVQFGIDNIRKFHEEQKPEAMWLKEIRPGAFAGDRFTPIQSVALYVPRGKGSFPSVTMMTSVPAVVAGVPNLAIVTPPAPDGSVDAATLVAARLAGVETVYKAGGAQAVAAVAYGTETVKPALKIVGPGSPWVVAAKRSLSGVIDTGLPAGPSEVMILADDTVHGGLAALDLLIEAEHGPDSSAYLVTHSRRVAEEALAALPEHWAKMTEQRVAFSKAVLTGKTGGIVLTSSIEESYAFVNAYAPEHLELLSEQPFIHLGHITEAAEILMGTHTPVSIANFSLGPNAVLPTSRWARTFGPLSVTDFVKRSSIGYVTAPAYPEFARHSHNLAIYEGFSSHALAVSPVRDRYLKKGA</sequence>
<feature type="compositionally biased region" description="Basic and acidic residues" evidence="6">
    <location>
        <begin position="95"/>
        <end position="108"/>
    </location>
</feature>
<geneLocation type="plasmid" evidence="7 8">
    <name>pSmeSM11c</name>
</geneLocation>
<dbReference type="PATRIC" id="fig|707241.3.peg.5485"/>
<gene>
    <name evidence="7" type="primary">hisD2</name>
    <name evidence="7" type="ordered locus">SM11_pC1570</name>
</gene>
<keyword evidence="7" id="KW-0614">Plasmid</keyword>
<dbReference type="GO" id="GO:0000105">
    <property type="term" value="P:L-histidine biosynthetic process"/>
    <property type="evidence" value="ECO:0007669"/>
    <property type="project" value="TreeGrafter"/>
</dbReference>
<keyword evidence="2" id="KW-0479">Metal-binding</keyword>
<name>F7XCD7_SINMM</name>
<dbReference type="PROSITE" id="PS00611">
    <property type="entry name" value="HISOL_DEHYDROGENASE"/>
    <property type="match status" value="1"/>
</dbReference>
<dbReference type="Proteomes" id="UP000009045">
    <property type="component" value="Plasmid pSmeSM11c"/>
</dbReference>
<organism evidence="7 8">
    <name type="scientific">Sinorhizobium meliloti (strain SM11)</name>
    <dbReference type="NCBI Taxonomy" id="707241"/>
    <lineage>
        <taxon>Bacteria</taxon>
        <taxon>Pseudomonadati</taxon>
        <taxon>Pseudomonadota</taxon>
        <taxon>Alphaproteobacteria</taxon>
        <taxon>Hyphomicrobiales</taxon>
        <taxon>Rhizobiaceae</taxon>
        <taxon>Sinorhizobium/Ensifer group</taxon>
        <taxon>Sinorhizobium</taxon>
    </lineage>
</organism>
<dbReference type="PANTHER" id="PTHR21256">
    <property type="entry name" value="HISTIDINOL DEHYDROGENASE HDH"/>
    <property type="match status" value="1"/>
</dbReference>
<dbReference type="InterPro" id="IPR012131">
    <property type="entry name" value="Hstdl_DH"/>
</dbReference>
<evidence type="ECO:0000256" key="4">
    <source>
        <dbReference type="ARBA" id="ARBA00023002"/>
    </source>
</evidence>
<keyword evidence="4" id="KW-0560">Oxidoreductase</keyword>
<feature type="region of interest" description="Disordered" evidence="6">
    <location>
        <begin position="67"/>
        <end position="129"/>
    </location>
</feature>
<dbReference type="CDD" id="cd06572">
    <property type="entry name" value="Histidinol_dh"/>
    <property type="match status" value="1"/>
</dbReference>
<dbReference type="GO" id="GO:0005829">
    <property type="term" value="C:cytosol"/>
    <property type="evidence" value="ECO:0007669"/>
    <property type="project" value="TreeGrafter"/>
</dbReference>
<evidence type="ECO:0000256" key="6">
    <source>
        <dbReference type="SAM" id="MobiDB-lite"/>
    </source>
</evidence>
<reference evidence="7 8" key="1">
    <citation type="journal article" date="2011" name="J. Biotechnol.">
        <title>The complete genome sequence of the dominant Sinorhizobium meliloti field isolate SM11 extends the S. meliloti pan-genome.</title>
        <authorList>
            <person name="Schneiker-Bekel S."/>
            <person name="Wibberg D."/>
            <person name="Bekel T."/>
            <person name="Blom J."/>
            <person name="Linke B."/>
            <person name="Neuweger H."/>
            <person name="Stiens M."/>
            <person name="Vorholter F.J."/>
            <person name="Weidner S."/>
            <person name="Goesmann A."/>
            <person name="Puhler A."/>
            <person name="Schluter A."/>
        </authorList>
    </citation>
    <scope>NUCLEOTIDE SEQUENCE [LARGE SCALE GENOMIC DNA]</scope>
    <source>
        <strain evidence="7 8">SM11</strain>
        <plasmid evidence="8">pSmeSM11c</plasmid>
    </source>
</reference>
<dbReference type="PANTHER" id="PTHR21256:SF2">
    <property type="entry name" value="HISTIDINE BIOSYNTHESIS TRIFUNCTIONAL PROTEIN"/>
    <property type="match status" value="1"/>
</dbReference>
<accession>F7XCD7</accession>
<keyword evidence="3" id="KW-0862">Zinc</keyword>
<dbReference type="AlphaFoldDB" id="F7XCD7"/>
<dbReference type="EMBL" id="CP001831">
    <property type="protein sequence ID" value="AEH82643.1"/>
    <property type="molecule type" value="Genomic_DNA"/>
</dbReference>
<dbReference type="GO" id="GO:0046872">
    <property type="term" value="F:metal ion binding"/>
    <property type="evidence" value="ECO:0007669"/>
    <property type="project" value="UniProtKB-KW"/>
</dbReference>
<dbReference type="Gene3D" id="3.40.50.1980">
    <property type="entry name" value="Nitrogenase molybdenum iron protein domain"/>
    <property type="match status" value="2"/>
</dbReference>
<dbReference type="Pfam" id="PF00815">
    <property type="entry name" value="Histidinol_dh"/>
    <property type="match status" value="1"/>
</dbReference>
<comment type="similarity">
    <text evidence="5">Belongs to the histidinol dehydrogenase family.</text>
</comment>
<dbReference type="InterPro" id="IPR016161">
    <property type="entry name" value="Ald_DH/histidinol_DH"/>
</dbReference>
<dbReference type="GO" id="GO:0051287">
    <property type="term" value="F:NAD binding"/>
    <property type="evidence" value="ECO:0007669"/>
    <property type="project" value="InterPro"/>
</dbReference>
<dbReference type="FunFam" id="3.40.50.1980:FF:000001">
    <property type="entry name" value="Histidinol dehydrogenase"/>
    <property type="match status" value="1"/>
</dbReference>
<dbReference type="PRINTS" id="PR00083">
    <property type="entry name" value="HOLDHDRGNASE"/>
</dbReference>
<proteinExistence type="inferred from homology"/>
<dbReference type="NCBIfam" id="TIGR00069">
    <property type="entry name" value="hisD"/>
    <property type="match status" value="1"/>
</dbReference>
<dbReference type="GO" id="GO:0004399">
    <property type="term" value="F:histidinol dehydrogenase activity"/>
    <property type="evidence" value="ECO:0007669"/>
    <property type="project" value="UniProtKB-ARBA"/>
</dbReference>
<evidence type="ECO:0000256" key="3">
    <source>
        <dbReference type="ARBA" id="ARBA00022833"/>
    </source>
</evidence>
<protein>
    <submittedName>
        <fullName evidence="7">HisD2 histidinol dehydrogenase</fullName>
    </submittedName>
</protein>
<dbReference type="Gene3D" id="1.20.5.1300">
    <property type="match status" value="1"/>
</dbReference>